<dbReference type="EMBL" id="LRGB01000512">
    <property type="protein sequence ID" value="KZS18372.1"/>
    <property type="molecule type" value="Genomic_DNA"/>
</dbReference>
<dbReference type="STRING" id="35525.A0A0P5W041"/>
<accession>A0A0P5W041</accession>
<dbReference type="InterPro" id="IPR016137">
    <property type="entry name" value="RGS"/>
</dbReference>
<dbReference type="PANTHER" id="PTHR10845">
    <property type="entry name" value="REGULATOR OF G PROTEIN SIGNALING"/>
    <property type="match status" value="1"/>
</dbReference>
<dbReference type="SMART" id="SM00315">
    <property type="entry name" value="RGS"/>
    <property type="match status" value="1"/>
</dbReference>
<organism evidence="1 2">
    <name type="scientific">Daphnia magna</name>
    <dbReference type="NCBI Taxonomy" id="35525"/>
    <lineage>
        <taxon>Eukaryota</taxon>
        <taxon>Metazoa</taxon>
        <taxon>Ecdysozoa</taxon>
        <taxon>Arthropoda</taxon>
        <taxon>Crustacea</taxon>
        <taxon>Branchiopoda</taxon>
        <taxon>Diplostraca</taxon>
        <taxon>Cladocera</taxon>
        <taxon>Anomopoda</taxon>
        <taxon>Daphniidae</taxon>
        <taxon>Daphnia</taxon>
    </lineage>
</organism>
<evidence type="ECO:0000313" key="1">
    <source>
        <dbReference type="EMBL" id="KZS18372.1"/>
    </source>
</evidence>
<dbReference type="Gene3D" id="1.10.196.10">
    <property type="match status" value="1"/>
</dbReference>
<reference evidence="1 2" key="1">
    <citation type="submission" date="2016-03" db="EMBL/GenBank/DDBJ databases">
        <title>EvidentialGene: Evidence-directed Construction of Genes on Genomes.</title>
        <authorList>
            <person name="Gilbert D.G."/>
            <person name="Choi J.-H."/>
            <person name="Mockaitis K."/>
            <person name="Colbourne J."/>
            <person name="Pfrender M."/>
        </authorList>
    </citation>
    <scope>NUCLEOTIDE SEQUENCE [LARGE SCALE GENOMIC DNA]</scope>
    <source>
        <strain evidence="1 2">Xinb3</strain>
        <tissue evidence="1">Complete organism</tissue>
    </source>
</reference>
<dbReference type="AlphaFoldDB" id="A0A0P5W041"/>
<dbReference type="Proteomes" id="UP000076858">
    <property type="component" value="Unassembled WGS sequence"/>
</dbReference>
<dbReference type="PROSITE" id="PS50132">
    <property type="entry name" value="RGS"/>
    <property type="match status" value="1"/>
</dbReference>
<proteinExistence type="predicted"/>
<sequence length="226" mass="25945">MPFQIYAELWLSAGFEATMQLSNSLLPVLHSPVQIICLVFFPLQFIQNGIHAFETRIHRFRLSASGNRNMLAWTRITSAGPADAQKWAESFTALLSSKHGSSLYHSFLRGEFSNENLEFWLAVEDYKHSTKPKDMAAKAQQIYKDFLTVQASKKQQVNLDAETRAMTLANVQSDSPDQHAFDQAQRKIQHMMERDSYQRFLKSDLFLQVVNAKNWKRLLSFSPSLP</sequence>
<dbReference type="OrthoDB" id="196547at2759"/>
<dbReference type="Gene3D" id="1.10.167.10">
    <property type="entry name" value="Regulator of G-protein Signalling 4, domain 2"/>
    <property type="match status" value="1"/>
</dbReference>
<dbReference type="InterPro" id="IPR044926">
    <property type="entry name" value="RGS_subdomain_2"/>
</dbReference>
<gene>
    <name evidence="1" type="ORF">APZ42_014862</name>
</gene>
<dbReference type="SUPFAM" id="SSF48097">
    <property type="entry name" value="Regulator of G-protein signaling, RGS"/>
    <property type="match status" value="1"/>
</dbReference>
<evidence type="ECO:0000313" key="2">
    <source>
        <dbReference type="Proteomes" id="UP000076858"/>
    </source>
</evidence>
<dbReference type="FunFam" id="1.10.167.10:FF:000001">
    <property type="entry name" value="Putative regulator of g-protein signaling 12"/>
    <property type="match status" value="1"/>
</dbReference>
<dbReference type="PRINTS" id="PR01301">
    <property type="entry name" value="RGSPROTEIN"/>
</dbReference>
<protein>
    <submittedName>
        <fullName evidence="1">Putative Regulator of G-protein signaling 1</fullName>
    </submittedName>
</protein>
<dbReference type="PANTHER" id="PTHR10845:SF259">
    <property type="entry name" value="RGS DOMAIN-CONTAINING PROTEIN-RELATED"/>
    <property type="match status" value="1"/>
</dbReference>
<name>A0A0P5W041_9CRUS</name>
<dbReference type="InterPro" id="IPR024066">
    <property type="entry name" value="RGS_subdom1/3"/>
</dbReference>
<dbReference type="InterPro" id="IPR036305">
    <property type="entry name" value="RGS_sf"/>
</dbReference>
<dbReference type="Pfam" id="PF00615">
    <property type="entry name" value="RGS"/>
    <property type="match status" value="1"/>
</dbReference>
<keyword evidence="2" id="KW-1185">Reference proteome</keyword>
<comment type="caution">
    <text evidence="1">The sequence shown here is derived from an EMBL/GenBank/DDBJ whole genome shotgun (WGS) entry which is preliminary data.</text>
</comment>